<name>A0A8X6YHZ5_9ARAC</name>
<reference evidence="1" key="1">
    <citation type="submission" date="2020-08" db="EMBL/GenBank/DDBJ databases">
        <title>Multicomponent nature underlies the extraordinary mechanical properties of spider dragline silk.</title>
        <authorList>
            <person name="Kono N."/>
            <person name="Nakamura H."/>
            <person name="Mori M."/>
            <person name="Yoshida Y."/>
            <person name="Ohtoshi R."/>
            <person name="Malay A.D."/>
            <person name="Moran D.A.P."/>
            <person name="Tomita M."/>
            <person name="Numata K."/>
            <person name="Arakawa K."/>
        </authorList>
    </citation>
    <scope>NUCLEOTIDE SEQUENCE</scope>
</reference>
<organism evidence="1 2">
    <name type="scientific">Trichonephila inaurata madagascariensis</name>
    <dbReference type="NCBI Taxonomy" id="2747483"/>
    <lineage>
        <taxon>Eukaryota</taxon>
        <taxon>Metazoa</taxon>
        <taxon>Ecdysozoa</taxon>
        <taxon>Arthropoda</taxon>
        <taxon>Chelicerata</taxon>
        <taxon>Arachnida</taxon>
        <taxon>Araneae</taxon>
        <taxon>Araneomorphae</taxon>
        <taxon>Entelegynae</taxon>
        <taxon>Araneoidea</taxon>
        <taxon>Nephilidae</taxon>
        <taxon>Trichonephila</taxon>
        <taxon>Trichonephila inaurata</taxon>
    </lineage>
</organism>
<evidence type="ECO:0000313" key="2">
    <source>
        <dbReference type="Proteomes" id="UP000886998"/>
    </source>
</evidence>
<dbReference type="AlphaFoldDB" id="A0A8X6YHZ5"/>
<evidence type="ECO:0000313" key="1">
    <source>
        <dbReference type="EMBL" id="GFY71068.1"/>
    </source>
</evidence>
<proteinExistence type="predicted"/>
<dbReference type="Proteomes" id="UP000886998">
    <property type="component" value="Unassembled WGS sequence"/>
</dbReference>
<comment type="caution">
    <text evidence="1">The sequence shown here is derived from an EMBL/GenBank/DDBJ whole genome shotgun (WGS) entry which is preliminary data.</text>
</comment>
<accession>A0A8X6YHZ5</accession>
<protein>
    <submittedName>
        <fullName evidence="1">Uncharacterized protein</fullName>
    </submittedName>
</protein>
<gene>
    <name evidence="1" type="ORF">TNIN_247341</name>
</gene>
<dbReference type="EMBL" id="BMAV01018601">
    <property type="protein sequence ID" value="GFY71068.1"/>
    <property type="molecule type" value="Genomic_DNA"/>
</dbReference>
<sequence length="95" mass="10874">MTHLSATAHYLYIEKKSNSEHDNVILHLGNPIKNAKAVMGNPRLAFYMVNISEYHLLSVYAYGVSAEKEDYHRKGFIKVDFLSMKEEDPKSSVEI</sequence>
<keyword evidence="2" id="KW-1185">Reference proteome</keyword>